<evidence type="ECO:0000313" key="2">
    <source>
        <dbReference type="Proteomes" id="UP000314980"/>
    </source>
</evidence>
<keyword evidence="2" id="KW-1185">Reference proteome</keyword>
<dbReference type="InParanoid" id="A0A4W6DBD6"/>
<protein>
    <submittedName>
        <fullName evidence="1">Uncharacterized protein</fullName>
    </submittedName>
</protein>
<reference evidence="1" key="2">
    <citation type="submission" date="2025-08" db="UniProtKB">
        <authorList>
            <consortium name="Ensembl"/>
        </authorList>
    </citation>
    <scope>IDENTIFICATION</scope>
</reference>
<evidence type="ECO:0000313" key="1">
    <source>
        <dbReference type="Ensembl" id="ENSLCAP00010022159.1"/>
    </source>
</evidence>
<dbReference type="AlphaFoldDB" id="A0A4W6DBD6"/>
<name>A0A4W6DBD6_LATCA</name>
<sequence>ISESETPKSRLETSSLPLFSTLPSGPLFCRLLVGPDDPPARPELPPGPDDPLPRPLPPFLFSLIMSSRDIFILSAIVVFKPLRNAENEQRSFSVGDLLNSCLSLRQRGVGTGGNYINIIRK</sequence>
<dbReference type="Ensembl" id="ENSLCAT00010022636.1">
    <property type="protein sequence ID" value="ENSLCAP00010022159.1"/>
    <property type="gene ID" value="ENSLCAG00010010431.1"/>
</dbReference>
<reference evidence="1" key="3">
    <citation type="submission" date="2025-09" db="UniProtKB">
        <authorList>
            <consortium name="Ensembl"/>
        </authorList>
    </citation>
    <scope>IDENTIFICATION</scope>
</reference>
<reference evidence="2" key="1">
    <citation type="submission" date="2015-09" db="EMBL/GenBank/DDBJ databases">
        <authorList>
            <person name="Sai Rama Sridatta P."/>
        </authorList>
    </citation>
    <scope>NUCLEOTIDE SEQUENCE [LARGE SCALE GENOMIC DNA]</scope>
</reference>
<proteinExistence type="predicted"/>
<dbReference type="Proteomes" id="UP000314980">
    <property type="component" value="Unassembled WGS sequence"/>
</dbReference>
<accession>A0A4W6DBD6</accession>
<organism evidence="1 2">
    <name type="scientific">Lates calcarifer</name>
    <name type="common">Barramundi</name>
    <name type="synonym">Holocentrus calcarifer</name>
    <dbReference type="NCBI Taxonomy" id="8187"/>
    <lineage>
        <taxon>Eukaryota</taxon>
        <taxon>Metazoa</taxon>
        <taxon>Chordata</taxon>
        <taxon>Craniata</taxon>
        <taxon>Vertebrata</taxon>
        <taxon>Euteleostomi</taxon>
        <taxon>Actinopterygii</taxon>
        <taxon>Neopterygii</taxon>
        <taxon>Teleostei</taxon>
        <taxon>Neoteleostei</taxon>
        <taxon>Acanthomorphata</taxon>
        <taxon>Carangaria</taxon>
        <taxon>Carangaria incertae sedis</taxon>
        <taxon>Centropomidae</taxon>
        <taxon>Lates</taxon>
    </lineage>
</organism>